<feature type="transmembrane region" description="Helical" evidence="1">
    <location>
        <begin position="53"/>
        <end position="75"/>
    </location>
</feature>
<proteinExistence type="predicted"/>
<evidence type="ECO:0000256" key="1">
    <source>
        <dbReference type="SAM" id="Phobius"/>
    </source>
</evidence>
<dbReference type="Pfam" id="PF14079">
    <property type="entry name" value="DUF4260"/>
    <property type="match status" value="1"/>
</dbReference>
<gene>
    <name evidence="2" type="ORF">Q0590_26885</name>
</gene>
<accession>A0ABT8RF05</accession>
<protein>
    <submittedName>
        <fullName evidence="2">DUF4260 domain-containing protein</fullName>
    </submittedName>
</protein>
<keyword evidence="3" id="KW-1185">Reference proteome</keyword>
<dbReference type="Proteomes" id="UP001168528">
    <property type="component" value="Unassembled WGS sequence"/>
</dbReference>
<dbReference type="EMBL" id="JAUKPO010000023">
    <property type="protein sequence ID" value="MDO1449934.1"/>
    <property type="molecule type" value="Genomic_DNA"/>
</dbReference>
<name>A0ABT8RF05_9BACT</name>
<dbReference type="RefSeq" id="WP_302040735.1">
    <property type="nucleotide sequence ID" value="NZ_JAUKPO010000023.1"/>
</dbReference>
<keyword evidence="1" id="KW-0812">Transmembrane</keyword>
<evidence type="ECO:0000313" key="2">
    <source>
        <dbReference type="EMBL" id="MDO1449934.1"/>
    </source>
</evidence>
<reference evidence="2" key="1">
    <citation type="submission" date="2023-07" db="EMBL/GenBank/DDBJ databases">
        <title>The genome sequence of Rhodocytophaga aerolata KACC 12507.</title>
        <authorList>
            <person name="Zhang X."/>
        </authorList>
    </citation>
    <scope>NUCLEOTIDE SEQUENCE</scope>
    <source>
        <strain evidence="2">KACC 12507</strain>
    </source>
</reference>
<keyword evidence="1" id="KW-1133">Transmembrane helix</keyword>
<sequence>MRRVIALEEIAKVILCYILSLQLGYAWWVYLVLLLTPDLSMLGYLLNNKTGALLYNIFHHQGIAIVVGLAGLWLASQEWMLAGLVLFGHSGMDRALGYGLKYPDHFKHTHLGWIGKADEVV</sequence>
<organism evidence="2 3">
    <name type="scientific">Rhodocytophaga aerolata</name>
    <dbReference type="NCBI Taxonomy" id="455078"/>
    <lineage>
        <taxon>Bacteria</taxon>
        <taxon>Pseudomonadati</taxon>
        <taxon>Bacteroidota</taxon>
        <taxon>Cytophagia</taxon>
        <taxon>Cytophagales</taxon>
        <taxon>Rhodocytophagaceae</taxon>
        <taxon>Rhodocytophaga</taxon>
    </lineage>
</organism>
<dbReference type="InterPro" id="IPR025356">
    <property type="entry name" value="DUF4260"/>
</dbReference>
<evidence type="ECO:0000313" key="3">
    <source>
        <dbReference type="Proteomes" id="UP001168528"/>
    </source>
</evidence>
<comment type="caution">
    <text evidence="2">The sequence shown here is derived from an EMBL/GenBank/DDBJ whole genome shotgun (WGS) entry which is preliminary data.</text>
</comment>
<feature type="transmembrane region" description="Helical" evidence="1">
    <location>
        <begin position="12"/>
        <end position="33"/>
    </location>
</feature>
<keyword evidence="1" id="KW-0472">Membrane</keyword>